<dbReference type="PROSITE" id="PS50949">
    <property type="entry name" value="HTH_GNTR"/>
    <property type="match status" value="1"/>
</dbReference>
<name>A0A543KMP1_9MICO</name>
<dbReference type="Proteomes" id="UP000315133">
    <property type="component" value="Unassembled WGS sequence"/>
</dbReference>
<keyword evidence="1" id="KW-0805">Transcription regulation</keyword>
<dbReference type="AlphaFoldDB" id="A0A543KMP1"/>
<dbReference type="GO" id="GO:0003677">
    <property type="term" value="F:DNA binding"/>
    <property type="evidence" value="ECO:0007669"/>
    <property type="project" value="UniProtKB-KW"/>
</dbReference>
<accession>A0A543KMP1</accession>
<dbReference type="CDD" id="cd07377">
    <property type="entry name" value="WHTH_GntR"/>
    <property type="match status" value="1"/>
</dbReference>
<gene>
    <name evidence="5" type="ORF">FB476_1209</name>
</gene>
<evidence type="ECO:0000259" key="4">
    <source>
        <dbReference type="PROSITE" id="PS50949"/>
    </source>
</evidence>
<keyword evidence="2 5" id="KW-0238">DNA-binding</keyword>
<dbReference type="PANTHER" id="PTHR38445:SF9">
    <property type="entry name" value="HTH-TYPE TRANSCRIPTIONAL REPRESSOR YTRA"/>
    <property type="match status" value="1"/>
</dbReference>
<dbReference type="PANTHER" id="PTHR38445">
    <property type="entry name" value="HTH-TYPE TRANSCRIPTIONAL REPRESSOR YTRA"/>
    <property type="match status" value="1"/>
</dbReference>
<evidence type="ECO:0000256" key="3">
    <source>
        <dbReference type="ARBA" id="ARBA00023163"/>
    </source>
</evidence>
<keyword evidence="6" id="KW-1185">Reference proteome</keyword>
<feature type="domain" description="HTH gntR-type" evidence="4">
    <location>
        <begin position="11"/>
        <end position="79"/>
    </location>
</feature>
<dbReference type="OrthoDB" id="4307011at2"/>
<reference evidence="5 6" key="1">
    <citation type="submission" date="2019-06" db="EMBL/GenBank/DDBJ databases">
        <title>Sequencing the genomes of 1000 actinobacteria strains.</title>
        <authorList>
            <person name="Klenk H.-P."/>
        </authorList>
    </citation>
    <scope>NUCLEOTIDE SEQUENCE [LARGE SCALE GENOMIC DNA]</scope>
    <source>
        <strain evidence="5 6">DSM 12362</strain>
    </source>
</reference>
<dbReference type="EMBL" id="VFPU01000001">
    <property type="protein sequence ID" value="TQM96343.1"/>
    <property type="molecule type" value="Genomic_DNA"/>
</dbReference>
<proteinExistence type="predicted"/>
<dbReference type="InterPro" id="IPR000524">
    <property type="entry name" value="Tscrpt_reg_HTH_GntR"/>
</dbReference>
<evidence type="ECO:0000313" key="6">
    <source>
        <dbReference type="Proteomes" id="UP000315133"/>
    </source>
</evidence>
<dbReference type="InterPro" id="IPR036390">
    <property type="entry name" value="WH_DNA-bd_sf"/>
</dbReference>
<comment type="caution">
    <text evidence="5">The sequence shown here is derived from an EMBL/GenBank/DDBJ whole genome shotgun (WGS) entry which is preliminary data.</text>
</comment>
<dbReference type="InterPro" id="IPR036388">
    <property type="entry name" value="WH-like_DNA-bd_sf"/>
</dbReference>
<protein>
    <submittedName>
        <fullName evidence="5">DNA-binding transcriptional regulator YhcF (GntR family)</fullName>
    </submittedName>
</protein>
<sequence>MRFSIDPLSGEPPFAQLRQQVLDRVGDGTLAPGDRLPPVRNLATELGIAANTVARAYRELEADGVLEGRGRTGTFVRATVTDGRIALAAASARAAAERYAETTRSLGLSPEQALAVVRQALEA</sequence>
<organism evidence="5 6">
    <name type="scientific">Ornithinimicrobium humiphilum</name>
    <dbReference type="NCBI Taxonomy" id="125288"/>
    <lineage>
        <taxon>Bacteria</taxon>
        <taxon>Bacillati</taxon>
        <taxon>Actinomycetota</taxon>
        <taxon>Actinomycetes</taxon>
        <taxon>Micrococcales</taxon>
        <taxon>Ornithinimicrobiaceae</taxon>
        <taxon>Ornithinimicrobium</taxon>
    </lineage>
</organism>
<dbReference type="SUPFAM" id="SSF46785">
    <property type="entry name" value="Winged helix' DNA-binding domain"/>
    <property type="match status" value="1"/>
</dbReference>
<evidence type="ECO:0000256" key="1">
    <source>
        <dbReference type="ARBA" id="ARBA00023015"/>
    </source>
</evidence>
<dbReference type="RefSeq" id="WP_141817979.1">
    <property type="nucleotide sequence ID" value="NZ_BAAAIL010000003.1"/>
</dbReference>
<dbReference type="Pfam" id="PF00392">
    <property type="entry name" value="GntR"/>
    <property type="match status" value="1"/>
</dbReference>
<dbReference type="Gene3D" id="1.10.10.10">
    <property type="entry name" value="Winged helix-like DNA-binding domain superfamily/Winged helix DNA-binding domain"/>
    <property type="match status" value="1"/>
</dbReference>
<evidence type="ECO:0000256" key="2">
    <source>
        <dbReference type="ARBA" id="ARBA00023125"/>
    </source>
</evidence>
<evidence type="ECO:0000313" key="5">
    <source>
        <dbReference type="EMBL" id="TQM96343.1"/>
    </source>
</evidence>
<dbReference type="SMART" id="SM00345">
    <property type="entry name" value="HTH_GNTR"/>
    <property type="match status" value="1"/>
</dbReference>
<dbReference type="GO" id="GO:0003700">
    <property type="term" value="F:DNA-binding transcription factor activity"/>
    <property type="evidence" value="ECO:0007669"/>
    <property type="project" value="InterPro"/>
</dbReference>
<keyword evidence="3" id="KW-0804">Transcription</keyword>